<dbReference type="EMBL" id="JAHRHJ020000006">
    <property type="protein sequence ID" value="KAH9312162.1"/>
    <property type="molecule type" value="Genomic_DNA"/>
</dbReference>
<comment type="caution">
    <text evidence="1">The sequence shown here is derived from an EMBL/GenBank/DDBJ whole genome shotgun (WGS) entry which is preliminary data.</text>
</comment>
<gene>
    <name evidence="1" type="ORF">KI387_027197</name>
</gene>
<accession>A0AA38FX20</accession>
<dbReference type="Proteomes" id="UP000824469">
    <property type="component" value="Unassembled WGS sequence"/>
</dbReference>
<dbReference type="AlphaFoldDB" id="A0AA38FX20"/>
<protein>
    <submittedName>
        <fullName evidence="1">Uncharacterized protein</fullName>
    </submittedName>
</protein>
<evidence type="ECO:0000313" key="2">
    <source>
        <dbReference type="Proteomes" id="UP000824469"/>
    </source>
</evidence>
<reference evidence="1 2" key="1">
    <citation type="journal article" date="2021" name="Nat. Plants">
        <title>The Taxus genome provides insights into paclitaxel biosynthesis.</title>
        <authorList>
            <person name="Xiong X."/>
            <person name="Gou J."/>
            <person name="Liao Q."/>
            <person name="Li Y."/>
            <person name="Zhou Q."/>
            <person name="Bi G."/>
            <person name="Li C."/>
            <person name="Du R."/>
            <person name="Wang X."/>
            <person name="Sun T."/>
            <person name="Guo L."/>
            <person name="Liang H."/>
            <person name="Lu P."/>
            <person name="Wu Y."/>
            <person name="Zhang Z."/>
            <person name="Ro D.K."/>
            <person name="Shang Y."/>
            <person name="Huang S."/>
            <person name="Yan J."/>
        </authorList>
    </citation>
    <scope>NUCLEOTIDE SEQUENCE [LARGE SCALE GENOMIC DNA]</scope>
    <source>
        <strain evidence="1">Ta-2019</strain>
    </source>
</reference>
<name>A0AA38FX20_TAXCH</name>
<proteinExistence type="predicted"/>
<evidence type="ECO:0000313" key="1">
    <source>
        <dbReference type="EMBL" id="KAH9312162.1"/>
    </source>
</evidence>
<sequence length="219" mass="24554">MKDAVIVRLTQEKDLEQKKNSALIGMAEAIGDHVMKAHPHLKSKVPEQFPLAMHYVRALVDLVLEEDTIRMPKPKNPEEEAERAKAVVVRKIASYEGLLQALQEELKKVDHALNICTTPEALIKVKTLEEDNAVQKAMKDDTLGHAERLTLVKQKHEALAAAQEPHKERLDELGKLITQNMDALEGKHTAMSSIMLVLQNEKGEVTQDELESIIVDIPE</sequence>
<organism evidence="1 2">
    <name type="scientific">Taxus chinensis</name>
    <name type="common">Chinese yew</name>
    <name type="synonym">Taxus wallichiana var. chinensis</name>
    <dbReference type="NCBI Taxonomy" id="29808"/>
    <lineage>
        <taxon>Eukaryota</taxon>
        <taxon>Viridiplantae</taxon>
        <taxon>Streptophyta</taxon>
        <taxon>Embryophyta</taxon>
        <taxon>Tracheophyta</taxon>
        <taxon>Spermatophyta</taxon>
        <taxon>Pinopsida</taxon>
        <taxon>Pinidae</taxon>
        <taxon>Conifers II</taxon>
        <taxon>Cupressales</taxon>
        <taxon>Taxaceae</taxon>
        <taxon>Taxus</taxon>
    </lineage>
</organism>
<keyword evidence="2" id="KW-1185">Reference proteome</keyword>